<reference evidence="3 4" key="1">
    <citation type="submission" date="2020-10" db="EMBL/GenBank/DDBJ databases">
        <title>Ca. Dormibacterota MAGs.</title>
        <authorList>
            <person name="Montgomery K."/>
        </authorList>
    </citation>
    <scope>NUCLEOTIDE SEQUENCE [LARGE SCALE GENOMIC DNA]</scope>
    <source>
        <strain evidence="3">Mitchell_Peninsula_5</strain>
    </source>
</reference>
<dbReference type="Pfam" id="PF07883">
    <property type="entry name" value="Cupin_2"/>
    <property type="match status" value="1"/>
</dbReference>
<dbReference type="InterPro" id="IPR014710">
    <property type="entry name" value="RmlC-like_jellyroll"/>
</dbReference>
<sequence>MRDTTGSGDARASLRHVAAAELSSDTAQTPGMQRSEAISQRRVGARTIWMGQSRMTPGASSGDHHHGDSETGIYILSGHPVFVFAEDGRERRFETAPGDYVFVPAFVPHR</sequence>
<feature type="compositionally biased region" description="Polar residues" evidence="1">
    <location>
        <begin position="23"/>
        <end position="38"/>
    </location>
</feature>
<gene>
    <name evidence="3" type="ORF">JF887_14075</name>
</gene>
<dbReference type="Gene3D" id="2.60.120.10">
    <property type="entry name" value="Jelly Rolls"/>
    <property type="match status" value="1"/>
</dbReference>
<dbReference type="EMBL" id="JAEKNN010000064">
    <property type="protein sequence ID" value="MBJ7610535.1"/>
    <property type="molecule type" value="Genomic_DNA"/>
</dbReference>
<dbReference type="SUPFAM" id="SSF51182">
    <property type="entry name" value="RmlC-like cupins"/>
    <property type="match status" value="1"/>
</dbReference>
<dbReference type="InterPro" id="IPR013096">
    <property type="entry name" value="Cupin_2"/>
</dbReference>
<dbReference type="Proteomes" id="UP000614410">
    <property type="component" value="Unassembled WGS sequence"/>
</dbReference>
<dbReference type="PANTHER" id="PTHR40112">
    <property type="entry name" value="H2HPP ISOMERASE"/>
    <property type="match status" value="1"/>
</dbReference>
<evidence type="ECO:0000259" key="2">
    <source>
        <dbReference type="Pfam" id="PF07883"/>
    </source>
</evidence>
<proteinExistence type="predicted"/>
<dbReference type="InterPro" id="IPR052535">
    <property type="entry name" value="Bacilysin_H2HPP_isomerase"/>
</dbReference>
<evidence type="ECO:0000313" key="3">
    <source>
        <dbReference type="EMBL" id="MBJ7610535.1"/>
    </source>
</evidence>
<feature type="non-terminal residue" evidence="3">
    <location>
        <position position="110"/>
    </location>
</feature>
<evidence type="ECO:0000256" key="1">
    <source>
        <dbReference type="SAM" id="MobiDB-lite"/>
    </source>
</evidence>
<dbReference type="InterPro" id="IPR011051">
    <property type="entry name" value="RmlC_Cupin_sf"/>
</dbReference>
<protein>
    <submittedName>
        <fullName evidence="3">Cupin domain-containing protein</fullName>
    </submittedName>
</protein>
<name>A0A934NGW0_9BACT</name>
<evidence type="ECO:0000313" key="4">
    <source>
        <dbReference type="Proteomes" id="UP000614410"/>
    </source>
</evidence>
<feature type="domain" description="Cupin type-2" evidence="2">
    <location>
        <begin position="54"/>
        <end position="110"/>
    </location>
</feature>
<dbReference type="PANTHER" id="PTHR40112:SF1">
    <property type="entry name" value="H2HPP ISOMERASE"/>
    <property type="match status" value="1"/>
</dbReference>
<feature type="region of interest" description="Disordered" evidence="1">
    <location>
        <begin position="1"/>
        <end position="72"/>
    </location>
</feature>
<dbReference type="AlphaFoldDB" id="A0A934NGW0"/>
<accession>A0A934NGW0</accession>
<comment type="caution">
    <text evidence="3">The sequence shown here is derived from an EMBL/GenBank/DDBJ whole genome shotgun (WGS) entry which is preliminary data.</text>
</comment>
<organism evidence="3 4">
    <name type="scientific">Candidatus Amunia macphersoniae</name>
    <dbReference type="NCBI Taxonomy" id="3127014"/>
    <lineage>
        <taxon>Bacteria</taxon>
        <taxon>Bacillati</taxon>
        <taxon>Candidatus Dormiibacterota</taxon>
        <taxon>Candidatus Dormibacteria</taxon>
        <taxon>Candidatus Aeolococcales</taxon>
        <taxon>Candidatus Aeolococcaceae</taxon>
        <taxon>Candidatus Amunia</taxon>
    </lineage>
</organism>